<dbReference type="Proteomes" id="UP000245383">
    <property type="component" value="Unassembled WGS sequence"/>
</dbReference>
<name>A0A2T9YUI7_9FUNG</name>
<reference evidence="2 3" key="1">
    <citation type="journal article" date="2018" name="MBio">
        <title>Comparative Genomics Reveals the Core Gene Toolbox for the Fungus-Insect Symbiosis.</title>
        <authorList>
            <person name="Wang Y."/>
            <person name="Stata M."/>
            <person name="Wang W."/>
            <person name="Stajich J.E."/>
            <person name="White M.M."/>
            <person name="Moncalvo J.M."/>
        </authorList>
    </citation>
    <scope>NUCLEOTIDE SEQUENCE [LARGE SCALE GENOMIC DNA]</scope>
    <source>
        <strain evidence="2 3">SWE-8-4</strain>
    </source>
</reference>
<protein>
    <submittedName>
        <fullName evidence="2">Uncharacterized protein</fullName>
    </submittedName>
</protein>
<keyword evidence="1" id="KW-0732">Signal</keyword>
<sequence length="114" mass="12881">MYLRLALQFAIMFLLIGVVCAHIPMGSINIPEHLSRVRESIKRNPWRVPRSGVRQKSSHVDYVEPPCVPVGALIMQRDVHIVEIISISTGVDVHMNGEDKLICIGTKAWESRRP</sequence>
<evidence type="ECO:0000313" key="3">
    <source>
        <dbReference type="Proteomes" id="UP000245383"/>
    </source>
</evidence>
<evidence type="ECO:0000256" key="1">
    <source>
        <dbReference type="SAM" id="SignalP"/>
    </source>
</evidence>
<proteinExistence type="predicted"/>
<keyword evidence="3" id="KW-1185">Reference proteome</keyword>
<feature type="signal peptide" evidence="1">
    <location>
        <begin position="1"/>
        <end position="21"/>
    </location>
</feature>
<gene>
    <name evidence="2" type="ORF">BB561_001466</name>
</gene>
<organism evidence="2 3">
    <name type="scientific">Smittium simulii</name>
    <dbReference type="NCBI Taxonomy" id="133385"/>
    <lineage>
        <taxon>Eukaryota</taxon>
        <taxon>Fungi</taxon>
        <taxon>Fungi incertae sedis</taxon>
        <taxon>Zoopagomycota</taxon>
        <taxon>Kickxellomycotina</taxon>
        <taxon>Harpellomycetes</taxon>
        <taxon>Harpellales</taxon>
        <taxon>Legeriomycetaceae</taxon>
        <taxon>Smittium</taxon>
    </lineage>
</organism>
<accession>A0A2T9YUI7</accession>
<comment type="caution">
    <text evidence="2">The sequence shown here is derived from an EMBL/GenBank/DDBJ whole genome shotgun (WGS) entry which is preliminary data.</text>
</comment>
<evidence type="ECO:0000313" key="2">
    <source>
        <dbReference type="EMBL" id="PVU96002.1"/>
    </source>
</evidence>
<dbReference type="EMBL" id="MBFR01000043">
    <property type="protein sequence ID" value="PVU96002.1"/>
    <property type="molecule type" value="Genomic_DNA"/>
</dbReference>
<dbReference type="AlphaFoldDB" id="A0A2T9YUI7"/>
<feature type="chain" id="PRO_5015396696" evidence="1">
    <location>
        <begin position="22"/>
        <end position="114"/>
    </location>
</feature>